<dbReference type="InterPro" id="IPR001138">
    <property type="entry name" value="Zn2Cys6_DnaBD"/>
</dbReference>
<feature type="compositionally biased region" description="Low complexity" evidence="2">
    <location>
        <begin position="238"/>
        <end position="256"/>
    </location>
</feature>
<protein>
    <submittedName>
        <fullName evidence="4">Transcriptional regulatory protein UME6</fullName>
    </submittedName>
</protein>
<evidence type="ECO:0000256" key="1">
    <source>
        <dbReference type="ARBA" id="ARBA00023242"/>
    </source>
</evidence>
<dbReference type="CDD" id="cd00067">
    <property type="entry name" value="GAL4"/>
    <property type="match status" value="1"/>
</dbReference>
<organism evidence="4 5">
    <name type="scientific">Kluyveromyces marxianus</name>
    <name type="common">Yeast</name>
    <name type="synonym">Candida kefyr</name>
    <dbReference type="NCBI Taxonomy" id="4911"/>
    <lineage>
        <taxon>Eukaryota</taxon>
        <taxon>Fungi</taxon>
        <taxon>Dikarya</taxon>
        <taxon>Ascomycota</taxon>
        <taxon>Saccharomycotina</taxon>
        <taxon>Saccharomycetes</taxon>
        <taxon>Saccharomycetales</taxon>
        <taxon>Saccharomycetaceae</taxon>
        <taxon>Kluyveromyces</taxon>
    </lineage>
</organism>
<dbReference type="Pfam" id="PF00172">
    <property type="entry name" value="Zn_clus"/>
    <property type="match status" value="1"/>
</dbReference>
<dbReference type="PANTHER" id="PTHR37534:SF45">
    <property type="entry name" value="TRANSCRIPTIONAL REGULATORY PROTEIN UME6"/>
    <property type="match status" value="1"/>
</dbReference>
<keyword evidence="5" id="KW-1185">Reference proteome</keyword>
<dbReference type="InterPro" id="IPR036864">
    <property type="entry name" value="Zn2-C6_fun-type_DNA-bd_sf"/>
</dbReference>
<feature type="region of interest" description="Disordered" evidence="2">
    <location>
        <begin position="616"/>
        <end position="643"/>
    </location>
</feature>
<evidence type="ECO:0000313" key="4">
    <source>
        <dbReference type="EMBL" id="QGN15963.1"/>
    </source>
</evidence>
<feature type="region of interest" description="Disordered" evidence="2">
    <location>
        <begin position="233"/>
        <end position="278"/>
    </location>
</feature>
<feature type="region of interest" description="Disordered" evidence="2">
    <location>
        <begin position="660"/>
        <end position="687"/>
    </location>
</feature>
<feature type="compositionally biased region" description="Basic residues" evidence="2">
    <location>
        <begin position="760"/>
        <end position="771"/>
    </location>
</feature>
<evidence type="ECO:0000256" key="2">
    <source>
        <dbReference type="SAM" id="MobiDB-lite"/>
    </source>
</evidence>
<evidence type="ECO:0000313" key="5">
    <source>
        <dbReference type="Proteomes" id="UP000422736"/>
    </source>
</evidence>
<feature type="compositionally biased region" description="Low complexity" evidence="2">
    <location>
        <begin position="677"/>
        <end position="687"/>
    </location>
</feature>
<feature type="compositionally biased region" description="Acidic residues" evidence="2">
    <location>
        <begin position="720"/>
        <end position="736"/>
    </location>
</feature>
<dbReference type="Gene3D" id="4.10.240.10">
    <property type="entry name" value="Zn(2)-C6 fungal-type DNA-binding domain"/>
    <property type="match status" value="1"/>
</dbReference>
<accession>A0ABX6EUJ6</accession>
<feature type="compositionally biased region" description="Low complexity" evidence="2">
    <location>
        <begin position="316"/>
        <end position="369"/>
    </location>
</feature>
<feature type="compositionally biased region" description="Polar residues" evidence="2">
    <location>
        <begin position="206"/>
        <end position="220"/>
    </location>
</feature>
<gene>
    <name evidence="4" type="primary">UME6</name>
    <name evidence="4" type="ORF">FIM1_2661</name>
</gene>
<feature type="compositionally biased region" description="Polar residues" evidence="2">
    <location>
        <begin position="709"/>
        <end position="718"/>
    </location>
</feature>
<dbReference type="Proteomes" id="UP000422736">
    <property type="component" value="Chromosome 4"/>
</dbReference>
<feature type="compositionally biased region" description="Polar residues" evidence="2">
    <location>
        <begin position="742"/>
        <end position="757"/>
    </location>
</feature>
<proteinExistence type="predicted"/>
<feature type="compositionally biased region" description="Low complexity" evidence="2">
    <location>
        <begin position="391"/>
        <end position="402"/>
    </location>
</feature>
<feature type="region of interest" description="Disordered" evidence="2">
    <location>
        <begin position="178"/>
        <end position="220"/>
    </location>
</feature>
<feature type="region of interest" description="Disordered" evidence="2">
    <location>
        <begin position="383"/>
        <end position="402"/>
    </location>
</feature>
<sequence length="932" mass="99486">MQGEPLGHHAHNGTGPASMPALDRGLANTHNMTMNMNMDMNLDSLDSVSPPPRYPVERKTNAAAQVHALTAQRAVVENDEKQLQLQMQMEGRMGVEKEWEKSKTLQTTSLPWNDTRHSMSGEHVQASVQAQTGKRDEETPSAAATTTKTTTTTNNNTLLQPRLNPLIHLAMSHIPAPNNTPVEAADMTPLSGSAYGDSARNPEPLASTNGNDSAGSNNQNMAGRLAARGHELQEKNMSSEAGSASTSTASAAHGSSVTDGKGLSATDGLSGGSGHKVRVSGNIVGSVVSGAYENTRSPVLLFNSENGSGNNIQRSGGADRVGGTAAAAATGTTTSSTNGHVGPTSTSSSPPNTTSAATATAATASNGNSKGNINATKTDAAAADRNNGNTASSSSAPAQGPAVVVPSISSSVFGTQGDPNSTDRDIHAGSNAMTPRRLHFDSSTEKIDPGAGISSISAQKINITSLLNSRSTAESISPPPSAVDHEYSINFPSSAASNTHSSGSFLQPKYPQHQHQQQHQQHPRLASAMNRMVSPNYLFETEQTQNAFGNIPSASAQSNANANSGSGGSTIQGASITYQPKYFNTKFDELRNRVLLGSSTGFPKLDATHKYPYSNSIPGSGSNSNSNPMSISNPNAHNEQDSNVDAEAAAIISQMRSSPLPAFNEHFGPGTHGSRPNSSLSNQSLQNGSYNQFNKRLLPKPVLRVNQRQFPNNNSQDENAIAEEDDDDDDDDDDEYHEGGYANSQNGGTNVSDTVAWNKNGKRRLSRRKSGPPHYNSQLKGAKQEHVQFLSADISEDNVHFKRSRSSSLSLEPTGLLSPNSKRAKQLKFKESNYNNDVSNEEMVKSSDQIKKRNATGARSRTGCWICRLRKKKCTEEKPQCQNCVRLHLECFYDIVKPDFISDPAKKAAKLDEIKKKTKEAKRQAMKKKTWL</sequence>
<feature type="compositionally biased region" description="Low complexity" evidence="2">
    <location>
        <begin position="142"/>
        <end position="157"/>
    </location>
</feature>
<feature type="region of interest" description="Disordered" evidence="2">
    <location>
        <begin position="409"/>
        <end position="431"/>
    </location>
</feature>
<feature type="region of interest" description="Disordered" evidence="2">
    <location>
        <begin position="110"/>
        <end position="158"/>
    </location>
</feature>
<reference evidence="4 5" key="1">
    <citation type="submission" date="2016-03" db="EMBL/GenBank/DDBJ databases">
        <title>How can Kluyveromyces marxianus grow so fast - potential evolutionary course in Saccharomyces Complex revealed by comparative genomics.</title>
        <authorList>
            <person name="Mo W."/>
            <person name="Lu W."/>
            <person name="Yang X."/>
            <person name="Qi J."/>
            <person name="Lv H."/>
        </authorList>
    </citation>
    <scope>NUCLEOTIDE SEQUENCE [LARGE SCALE GENOMIC DNA]</scope>
    <source>
        <strain evidence="4 5">FIM1</strain>
    </source>
</reference>
<dbReference type="EMBL" id="CP015057">
    <property type="protein sequence ID" value="QGN15963.1"/>
    <property type="molecule type" value="Genomic_DNA"/>
</dbReference>
<feature type="domain" description="Zn(2)-C6 fungal-type" evidence="3">
    <location>
        <begin position="863"/>
        <end position="893"/>
    </location>
</feature>
<feature type="compositionally biased region" description="Polar residues" evidence="2">
    <location>
        <begin position="304"/>
        <end position="314"/>
    </location>
</feature>
<keyword evidence="1" id="KW-0539">Nucleus</keyword>
<evidence type="ECO:0000259" key="3">
    <source>
        <dbReference type="PROSITE" id="PS50048"/>
    </source>
</evidence>
<feature type="compositionally biased region" description="Low complexity" evidence="2">
    <location>
        <begin position="493"/>
        <end position="504"/>
    </location>
</feature>
<feature type="compositionally biased region" description="Low complexity" evidence="2">
    <location>
        <begin position="616"/>
        <end position="635"/>
    </location>
</feature>
<feature type="region of interest" description="Disordered" evidence="2">
    <location>
        <begin position="709"/>
        <end position="783"/>
    </location>
</feature>
<feature type="region of interest" description="Disordered" evidence="2">
    <location>
        <begin position="1"/>
        <end position="24"/>
    </location>
</feature>
<feature type="region of interest" description="Disordered" evidence="2">
    <location>
        <begin position="492"/>
        <end position="524"/>
    </location>
</feature>
<dbReference type="PROSITE" id="PS00463">
    <property type="entry name" value="ZN2_CY6_FUNGAL_1"/>
    <property type="match status" value="1"/>
</dbReference>
<dbReference type="PANTHER" id="PTHR37534">
    <property type="entry name" value="TRANSCRIPTIONAL ACTIVATOR PROTEIN UGA3"/>
    <property type="match status" value="1"/>
</dbReference>
<dbReference type="SUPFAM" id="SSF57701">
    <property type="entry name" value="Zn2/Cys6 DNA-binding domain"/>
    <property type="match status" value="1"/>
</dbReference>
<name>A0ABX6EUJ6_KLUMA</name>
<feature type="region of interest" description="Disordered" evidence="2">
    <location>
        <begin position="304"/>
        <end position="374"/>
    </location>
</feature>
<dbReference type="SMART" id="SM00066">
    <property type="entry name" value="GAL4"/>
    <property type="match status" value="1"/>
</dbReference>
<dbReference type="PROSITE" id="PS50048">
    <property type="entry name" value="ZN2_CY6_FUNGAL_2"/>
    <property type="match status" value="1"/>
</dbReference>